<organism evidence="4 5">
    <name type="scientific">Aphanomyces stellatus</name>
    <dbReference type="NCBI Taxonomy" id="120398"/>
    <lineage>
        <taxon>Eukaryota</taxon>
        <taxon>Sar</taxon>
        <taxon>Stramenopiles</taxon>
        <taxon>Oomycota</taxon>
        <taxon>Saprolegniomycetes</taxon>
        <taxon>Saprolegniales</taxon>
        <taxon>Verrucalvaceae</taxon>
        <taxon>Aphanomyces</taxon>
    </lineage>
</organism>
<dbReference type="SUPFAM" id="SSF56601">
    <property type="entry name" value="beta-lactamase/transpeptidase-like"/>
    <property type="match status" value="1"/>
</dbReference>
<reference evidence="4 5" key="1">
    <citation type="submission" date="2019-03" db="EMBL/GenBank/DDBJ databases">
        <authorList>
            <person name="Gaulin E."/>
            <person name="Dumas B."/>
        </authorList>
    </citation>
    <scope>NUCLEOTIDE SEQUENCE [LARGE SCALE GENOMIC DNA]</scope>
    <source>
        <strain evidence="4">CBS 568.67</strain>
    </source>
</reference>
<sequence>MRALVAVGLVFAAITLWAVTFSSPTPLLAPSATSPPVRRTVAEKRAHAVAFLEAQLAANPTVPGVALSIVYEHETVLVQGFGTTHFGQSDTPVTAHTLFQIGSYTKTLVALGIAKLVDDGFVAWSDPVKYHLPSFQLQDKYAERYTTLGDLLAMNSVLDGGDLAWVLGVAPSEAALVQRLAEYNTTRPLRSGYLYANLNFEILGQVIEAVANHSHWFDYLRAAILTPLNMTETYGRPADAPTSALAAGHLTCGSHVLGPYSLVESIHVMLSPRNDYLAAGSIVSSAADLAKLSHFLLSNGHPVFQSTETLDAMTTGHVVLGDFVVAPLDAASRFGYSYSRDGNVVASGYGFDVVGDILFGFDYFSKSGDTRAFKQRNGFVPSRGLGVSLVTNYQPSDVTTSFFLDRIRSYVMGVFLDVPQDALDAMLLAGGTDPGTECDAHYFGHASWDQGLVVPAAVQTLLVGTYAFTESPAFYGPVHIFVTKTTLMLHSGEYTFPLYPVSPTSFVWGFENGVMTFTLDIVVRRRDNTTTITFLGMEMMRT</sequence>
<reference evidence="3" key="2">
    <citation type="submission" date="2019-06" db="EMBL/GenBank/DDBJ databases">
        <title>Genomics analysis of Aphanomyces spp. identifies a new class of oomycete effector associated with host adaptation.</title>
        <authorList>
            <person name="Gaulin E."/>
        </authorList>
    </citation>
    <scope>NUCLEOTIDE SEQUENCE</scope>
    <source>
        <strain evidence="3">CBS 578.67</strain>
    </source>
</reference>
<dbReference type="Gene3D" id="3.40.710.10">
    <property type="entry name" value="DD-peptidase/beta-lactamase superfamily"/>
    <property type="match status" value="1"/>
</dbReference>
<protein>
    <submittedName>
        <fullName evidence="4">Aste57867_894 protein</fullName>
    </submittedName>
</protein>
<gene>
    <name evidence="4" type="primary">Aste57867_894</name>
    <name evidence="3" type="ORF">As57867_000893</name>
    <name evidence="4" type="ORF">ASTE57867_894</name>
</gene>
<dbReference type="InterPro" id="IPR001466">
    <property type="entry name" value="Beta-lactam-related"/>
</dbReference>
<dbReference type="EMBL" id="CAADRA010000057">
    <property type="protein sequence ID" value="VFT78118.1"/>
    <property type="molecule type" value="Genomic_DNA"/>
</dbReference>
<keyword evidence="1" id="KW-0732">Signal</keyword>
<dbReference type="PANTHER" id="PTHR46825">
    <property type="entry name" value="D-ALANYL-D-ALANINE-CARBOXYPEPTIDASE/ENDOPEPTIDASE AMPH"/>
    <property type="match status" value="1"/>
</dbReference>
<feature type="domain" description="Beta-lactamase-related" evidence="2">
    <location>
        <begin position="53"/>
        <end position="396"/>
    </location>
</feature>
<dbReference type="Pfam" id="PF00144">
    <property type="entry name" value="Beta-lactamase"/>
    <property type="match status" value="1"/>
</dbReference>
<evidence type="ECO:0000313" key="5">
    <source>
        <dbReference type="Proteomes" id="UP000332933"/>
    </source>
</evidence>
<evidence type="ECO:0000259" key="2">
    <source>
        <dbReference type="Pfam" id="PF00144"/>
    </source>
</evidence>
<evidence type="ECO:0000313" key="4">
    <source>
        <dbReference type="EMBL" id="VFT78118.1"/>
    </source>
</evidence>
<evidence type="ECO:0000313" key="3">
    <source>
        <dbReference type="EMBL" id="KAF0719632.1"/>
    </source>
</evidence>
<feature type="chain" id="PRO_5033436679" evidence="1">
    <location>
        <begin position="23"/>
        <end position="542"/>
    </location>
</feature>
<dbReference type="InterPro" id="IPR012338">
    <property type="entry name" value="Beta-lactam/transpept-like"/>
</dbReference>
<evidence type="ECO:0000256" key="1">
    <source>
        <dbReference type="SAM" id="SignalP"/>
    </source>
</evidence>
<dbReference type="Proteomes" id="UP000332933">
    <property type="component" value="Unassembled WGS sequence"/>
</dbReference>
<proteinExistence type="predicted"/>
<name>A0A485K8V5_9STRA</name>
<dbReference type="PANTHER" id="PTHR46825:SF9">
    <property type="entry name" value="BETA-LACTAMASE-RELATED DOMAIN-CONTAINING PROTEIN"/>
    <property type="match status" value="1"/>
</dbReference>
<dbReference type="AlphaFoldDB" id="A0A485K8V5"/>
<keyword evidence="5" id="KW-1185">Reference proteome</keyword>
<feature type="signal peptide" evidence="1">
    <location>
        <begin position="1"/>
        <end position="22"/>
    </location>
</feature>
<dbReference type="EMBL" id="VJMH01000057">
    <property type="protein sequence ID" value="KAF0719632.1"/>
    <property type="molecule type" value="Genomic_DNA"/>
</dbReference>
<dbReference type="InterPro" id="IPR050491">
    <property type="entry name" value="AmpC-like"/>
</dbReference>
<accession>A0A485K8V5</accession>
<dbReference type="OrthoDB" id="5946976at2759"/>